<evidence type="ECO:0000313" key="5">
    <source>
        <dbReference type="EMBL" id="GAA2118733.1"/>
    </source>
</evidence>
<keyword evidence="6" id="KW-1185">Reference proteome</keyword>
<evidence type="ECO:0000256" key="1">
    <source>
        <dbReference type="ARBA" id="ARBA00023015"/>
    </source>
</evidence>
<dbReference type="EMBL" id="BAAAMR010000001">
    <property type="protein sequence ID" value="GAA2118733.1"/>
    <property type="molecule type" value="Genomic_DNA"/>
</dbReference>
<feature type="domain" description="HTH gntR-type" evidence="4">
    <location>
        <begin position="1"/>
        <end position="58"/>
    </location>
</feature>
<dbReference type="SMART" id="SM00345">
    <property type="entry name" value="HTH_GNTR"/>
    <property type="match status" value="1"/>
</dbReference>
<dbReference type="InterPro" id="IPR011711">
    <property type="entry name" value="GntR_C"/>
</dbReference>
<gene>
    <name evidence="5" type="ORF">GCM10009727_02080</name>
</gene>
<dbReference type="SUPFAM" id="SSF48008">
    <property type="entry name" value="GntR ligand-binding domain-like"/>
    <property type="match status" value="1"/>
</dbReference>
<dbReference type="PROSITE" id="PS50949">
    <property type="entry name" value="HTH_GNTR"/>
    <property type="match status" value="1"/>
</dbReference>
<dbReference type="SMART" id="SM00895">
    <property type="entry name" value="FCD"/>
    <property type="match status" value="1"/>
</dbReference>
<dbReference type="Pfam" id="PF07729">
    <property type="entry name" value="FCD"/>
    <property type="match status" value="1"/>
</dbReference>
<dbReference type="Gene3D" id="1.10.10.10">
    <property type="entry name" value="Winged helix-like DNA-binding domain superfamily/Winged helix DNA-binding domain"/>
    <property type="match status" value="1"/>
</dbReference>
<name>A0ABN2XWF8_9ACTN</name>
<dbReference type="Proteomes" id="UP001501020">
    <property type="component" value="Unassembled WGS sequence"/>
</dbReference>
<dbReference type="InterPro" id="IPR000524">
    <property type="entry name" value="Tscrpt_reg_HTH_GntR"/>
</dbReference>
<dbReference type="InterPro" id="IPR008920">
    <property type="entry name" value="TF_FadR/GntR_C"/>
</dbReference>
<evidence type="ECO:0000256" key="2">
    <source>
        <dbReference type="ARBA" id="ARBA00023125"/>
    </source>
</evidence>
<dbReference type="Gene3D" id="1.20.120.530">
    <property type="entry name" value="GntR ligand-binding domain-like"/>
    <property type="match status" value="1"/>
</dbReference>
<dbReference type="PANTHER" id="PTHR43537:SF20">
    <property type="entry name" value="HTH-TYPE TRANSCRIPTIONAL REPRESSOR GLAR"/>
    <property type="match status" value="1"/>
</dbReference>
<proteinExistence type="predicted"/>
<protein>
    <submittedName>
        <fullName evidence="5">GntR family transcriptional regulator</fullName>
    </submittedName>
</protein>
<reference evidence="5 6" key="1">
    <citation type="journal article" date="2019" name="Int. J. Syst. Evol. Microbiol.">
        <title>The Global Catalogue of Microorganisms (GCM) 10K type strain sequencing project: providing services to taxonomists for standard genome sequencing and annotation.</title>
        <authorList>
            <consortium name="The Broad Institute Genomics Platform"/>
            <consortium name="The Broad Institute Genome Sequencing Center for Infectious Disease"/>
            <person name="Wu L."/>
            <person name="Ma J."/>
        </authorList>
    </citation>
    <scope>NUCLEOTIDE SEQUENCE [LARGE SCALE GENOMIC DNA]</scope>
    <source>
        <strain evidence="5 6">JCM 13850</strain>
    </source>
</reference>
<organism evidence="5 6">
    <name type="scientific">Actinomadura napierensis</name>
    <dbReference type="NCBI Taxonomy" id="267854"/>
    <lineage>
        <taxon>Bacteria</taxon>
        <taxon>Bacillati</taxon>
        <taxon>Actinomycetota</taxon>
        <taxon>Actinomycetes</taxon>
        <taxon>Streptosporangiales</taxon>
        <taxon>Thermomonosporaceae</taxon>
        <taxon>Actinomadura</taxon>
    </lineage>
</organism>
<accession>A0ABN2XWF8</accession>
<keyword evidence="3" id="KW-0804">Transcription</keyword>
<dbReference type="InterPro" id="IPR036390">
    <property type="entry name" value="WH_DNA-bd_sf"/>
</dbReference>
<comment type="caution">
    <text evidence="5">The sequence shown here is derived from an EMBL/GenBank/DDBJ whole genome shotgun (WGS) entry which is preliminary data.</text>
</comment>
<evidence type="ECO:0000259" key="4">
    <source>
        <dbReference type="PROSITE" id="PS50949"/>
    </source>
</evidence>
<evidence type="ECO:0000313" key="6">
    <source>
        <dbReference type="Proteomes" id="UP001501020"/>
    </source>
</evidence>
<dbReference type="InterPro" id="IPR036388">
    <property type="entry name" value="WH-like_DNA-bd_sf"/>
</dbReference>
<dbReference type="SUPFAM" id="SSF46785">
    <property type="entry name" value="Winged helix' DNA-binding domain"/>
    <property type="match status" value="1"/>
</dbReference>
<dbReference type="PANTHER" id="PTHR43537">
    <property type="entry name" value="TRANSCRIPTIONAL REGULATOR, GNTR FAMILY"/>
    <property type="match status" value="1"/>
</dbReference>
<keyword evidence="2" id="KW-0238">DNA-binding</keyword>
<keyword evidence="1" id="KW-0805">Transcription regulation</keyword>
<sequence>MRQDLLSGVHEPGSKLKVELLRTRYGYSSSPLREALNRLTQEGLVVADQRRGFRVAPMSAEDFADITRLRLLLDLQALEESIEHGDDEWEVRSVSAFYRLQKIEARLPEGPLVLNAEWSARHKDFHMALLSATPSPRLLGLCSNLFDQAERYRRFSAKYRTERRAKSDEHQAILDATVERNKTEAVTLLTNHIVRTRESVAAIQRQRDAAEQSAS</sequence>
<dbReference type="Pfam" id="PF00392">
    <property type="entry name" value="GntR"/>
    <property type="match status" value="1"/>
</dbReference>
<evidence type="ECO:0000256" key="3">
    <source>
        <dbReference type="ARBA" id="ARBA00023163"/>
    </source>
</evidence>